<dbReference type="Pfam" id="PF02311">
    <property type="entry name" value="AraC_binding"/>
    <property type="match status" value="1"/>
</dbReference>
<dbReference type="PANTHER" id="PTHR43280">
    <property type="entry name" value="ARAC-FAMILY TRANSCRIPTIONAL REGULATOR"/>
    <property type="match status" value="1"/>
</dbReference>
<dbReference type="EMBL" id="MBTF01000023">
    <property type="protein sequence ID" value="OOQ58781.1"/>
    <property type="molecule type" value="Genomic_DNA"/>
</dbReference>
<keyword evidence="1" id="KW-0805">Transcription regulation</keyword>
<dbReference type="PROSITE" id="PS01124">
    <property type="entry name" value="HTH_ARAC_FAMILY_2"/>
    <property type="match status" value="1"/>
</dbReference>
<protein>
    <recommendedName>
        <fullName evidence="4">HTH araC/xylS-type domain-containing protein</fullName>
    </recommendedName>
</protein>
<proteinExistence type="predicted"/>
<dbReference type="GO" id="GO:0043565">
    <property type="term" value="F:sequence-specific DNA binding"/>
    <property type="evidence" value="ECO:0007669"/>
    <property type="project" value="InterPro"/>
</dbReference>
<dbReference type="Proteomes" id="UP000189739">
    <property type="component" value="Unassembled WGS sequence"/>
</dbReference>
<evidence type="ECO:0000256" key="3">
    <source>
        <dbReference type="ARBA" id="ARBA00023163"/>
    </source>
</evidence>
<keyword evidence="2" id="KW-0238">DNA-binding</keyword>
<comment type="caution">
    <text evidence="5">The sequence shown here is derived from an EMBL/GenBank/DDBJ whole genome shotgun (WGS) entry which is preliminary data.</text>
</comment>
<feature type="domain" description="HTH araC/xylS-type" evidence="4">
    <location>
        <begin position="190"/>
        <end position="288"/>
    </location>
</feature>
<dbReference type="OrthoDB" id="9782911at2"/>
<dbReference type="PANTHER" id="PTHR43280:SF30">
    <property type="entry name" value="MMSAB OPERON REGULATORY PROTEIN"/>
    <property type="match status" value="1"/>
</dbReference>
<dbReference type="GO" id="GO:0003700">
    <property type="term" value="F:DNA-binding transcription factor activity"/>
    <property type="evidence" value="ECO:0007669"/>
    <property type="project" value="InterPro"/>
</dbReference>
<organism evidence="5 6">
    <name type="scientific">Mucilaginibacter pedocola</name>
    <dbReference type="NCBI Taxonomy" id="1792845"/>
    <lineage>
        <taxon>Bacteria</taxon>
        <taxon>Pseudomonadati</taxon>
        <taxon>Bacteroidota</taxon>
        <taxon>Sphingobacteriia</taxon>
        <taxon>Sphingobacteriales</taxon>
        <taxon>Sphingobacteriaceae</taxon>
        <taxon>Mucilaginibacter</taxon>
    </lineage>
</organism>
<evidence type="ECO:0000313" key="6">
    <source>
        <dbReference type="Proteomes" id="UP000189739"/>
    </source>
</evidence>
<dbReference type="STRING" id="1792845.BC343_09015"/>
<accession>A0A1S9PCY2</accession>
<name>A0A1S9PCY2_9SPHI</name>
<dbReference type="PROSITE" id="PS00041">
    <property type="entry name" value="HTH_ARAC_FAMILY_1"/>
    <property type="match status" value="1"/>
</dbReference>
<dbReference type="InterPro" id="IPR009057">
    <property type="entry name" value="Homeodomain-like_sf"/>
</dbReference>
<dbReference type="InterPro" id="IPR018062">
    <property type="entry name" value="HTH_AraC-typ_CS"/>
</dbReference>
<evidence type="ECO:0000313" key="5">
    <source>
        <dbReference type="EMBL" id="OOQ58781.1"/>
    </source>
</evidence>
<dbReference type="SUPFAM" id="SSF51215">
    <property type="entry name" value="Regulatory protein AraC"/>
    <property type="match status" value="1"/>
</dbReference>
<reference evidence="5 6" key="1">
    <citation type="submission" date="2016-07" db="EMBL/GenBank/DDBJ databases">
        <title>Genomic analysis of zinc-resistant bacterium Mucilaginibacter pedocola TBZ30.</title>
        <authorList>
            <person name="Huang J."/>
            <person name="Tang J."/>
        </authorList>
    </citation>
    <scope>NUCLEOTIDE SEQUENCE [LARGE SCALE GENOMIC DNA]</scope>
    <source>
        <strain evidence="5 6">TBZ30</strain>
    </source>
</reference>
<dbReference type="AlphaFoldDB" id="A0A1S9PCY2"/>
<dbReference type="SUPFAM" id="SSF46689">
    <property type="entry name" value="Homeodomain-like"/>
    <property type="match status" value="2"/>
</dbReference>
<dbReference type="InterPro" id="IPR020449">
    <property type="entry name" value="Tscrpt_reg_AraC-type_HTH"/>
</dbReference>
<dbReference type="SMART" id="SM00342">
    <property type="entry name" value="HTH_ARAC"/>
    <property type="match status" value="1"/>
</dbReference>
<dbReference type="Gene3D" id="1.10.10.60">
    <property type="entry name" value="Homeodomain-like"/>
    <property type="match status" value="2"/>
</dbReference>
<dbReference type="InterPro" id="IPR018060">
    <property type="entry name" value="HTH_AraC"/>
</dbReference>
<dbReference type="PRINTS" id="PR00032">
    <property type="entry name" value="HTHARAC"/>
</dbReference>
<dbReference type="InterPro" id="IPR003313">
    <property type="entry name" value="AraC-bd"/>
</dbReference>
<dbReference type="Gene3D" id="2.60.120.280">
    <property type="entry name" value="Regulatory protein AraC"/>
    <property type="match status" value="1"/>
</dbReference>
<keyword evidence="3" id="KW-0804">Transcription</keyword>
<gene>
    <name evidence="5" type="ORF">BC343_09015</name>
</gene>
<sequence>MTNYFKYPSVDTEYEKWGLSVLNAGYARIRAAEEYPVKNHPSHHYFKWDDWRTLQEYQVVYILNGQGLFESASVPLTEVKAGTAIVLFPGERHRYKPDSATGWDEYWVGFRGTMIDNLLQGGFLSRETPCFSVGFKPEILDLFNTIIDNIRHERAGYQPLVSGAVMHLIGQCHSAVKQEPAPRRASEIVQRARFIFRANIDKPYTPEQVAQDLNLSYSSFRKMFKSQTGLSPGQYFLQLKINRASKLLNDGTLLVKEISASLNFESAYYFSRVFKEKTGMTPTEYRDMYNTSASCE</sequence>
<keyword evidence="6" id="KW-1185">Reference proteome</keyword>
<dbReference type="InterPro" id="IPR037923">
    <property type="entry name" value="HTH-like"/>
</dbReference>
<dbReference type="Pfam" id="PF12833">
    <property type="entry name" value="HTH_18"/>
    <property type="match status" value="1"/>
</dbReference>
<evidence type="ECO:0000259" key="4">
    <source>
        <dbReference type="PROSITE" id="PS01124"/>
    </source>
</evidence>
<dbReference type="RefSeq" id="WP_078349492.1">
    <property type="nucleotide sequence ID" value="NZ_MBTF01000023.1"/>
</dbReference>
<evidence type="ECO:0000256" key="1">
    <source>
        <dbReference type="ARBA" id="ARBA00023015"/>
    </source>
</evidence>
<evidence type="ECO:0000256" key="2">
    <source>
        <dbReference type="ARBA" id="ARBA00023125"/>
    </source>
</evidence>